<gene>
    <name evidence="1" type="ORF">KIW84_063386</name>
</gene>
<dbReference type="Gramene" id="Psat06G0338600-T1">
    <property type="protein sequence ID" value="KAI5397546.1"/>
    <property type="gene ID" value="KIW84_063386"/>
</dbReference>
<comment type="caution">
    <text evidence="1">The sequence shown here is derived from an EMBL/GenBank/DDBJ whole genome shotgun (WGS) entry which is preliminary data.</text>
</comment>
<keyword evidence="2" id="KW-1185">Reference proteome</keyword>
<accession>A0A9D4WBF6</accession>
<organism evidence="1 2">
    <name type="scientific">Pisum sativum</name>
    <name type="common">Garden pea</name>
    <name type="synonym">Lathyrus oleraceus</name>
    <dbReference type="NCBI Taxonomy" id="3888"/>
    <lineage>
        <taxon>Eukaryota</taxon>
        <taxon>Viridiplantae</taxon>
        <taxon>Streptophyta</taxon>
        <taxon>Embryophyta</taxon>
        <taxon>Tracheophyta</taxon>
        <taxon>Spermatophyta</taxon>
        <taxon>Magnoliopsida</taxon>
        <taxon>eudicotyledons</taxon>
        <taxon>Gunneridae</taxon>
        <taxon>Pentapetalae</taxon>
        <taxon>rosids</taxon>
        <taxon>fabids</taxon>
        <taxon>Fabales</taxon>
        <taxon>Fabaceae</taxon>
        <taxon>Papilionoideae</taxon>
        <taxon>50 kb inversion clade</taxon>
        <taxon>NPAAA clade</taxon>
        <taxon>Hologalegina</taxon>
        <taxon>IRL clade</taxon>
        <taxon>Fabeae</taxon>
        <taxon>Lathyrus</taxon>
    </lineage>
</organism>
<dbReference type="AlphaFoldDB" id="A0A9D4WBF6"/>
<dbReference type="Proteomes" id="UP001058974">
    <property type="component" value="Chromosome 6"/>
</dbReference>
<evidence type="ECO:0000313" key="2">
    <source>
        <dbReference type="Proteomes" id="UP001058974"/>
    </source>
</evidence>
<proteinExistence type="predicted"/>
<evidence type="ECO:0000313" key="1">
    <source>
        <dbReference type="EMBL" id="KAI5397546.1"/>
    </source>
</evidence>
<reference evidence="1 2" key="1">
    <citation type="journal article" date="2022" name="Nat. Genet.">
        <title>Improved pea reference genome and pan-genome highlight genomic features and evolutionary characteristics.</title>
        <authorList>
            <person name="Yang T."/>
            <person name="Liu R."/>
            <person name="Luo Y."/>
            <person name="Hu S."/>
            <person name="Wang D."/>
            <person name="Wang C."/>
            <person name="Pandey M.K."/>
            <person name="Ge S."/>
            <person name="Xu Q."/>
            <person name="Li N."/>
            <person name="Li G."/>
            <person name="Huang Y."/>
            <person name="Saxena R.K."/>
            <person name="Ji Y."/>
            <person name="Li M."/>
            <person name="Yan X."/>
            <person name="He Y."/>
            <person name="Liu Y."/>
            <person name="Wang X."/>
            <person name="Xiang C."/>
            <person name="Varshney R.K."/>
            <person name="Ding H."/>
            <person name="Gao S."/>
            <person name="Zong X."/>
        </authorList>
    </citation>
    <scope>NUCLEOTIDE SEQUENCE [LARGE SCALE GENOMIC DNA]</scope>
    <source>
        <strain evidence="1 2">cv. Zhongwan 6</strain>
    </source>
</reference>
<name>A0A9D4WBF6_PEA</name>
<protein>
    <submittedName>
        <fullName evidence="1">Uncharacterized protein</fullName>
    </submittedName>
</protein>
<dbReference type="EMBL" id="JAMSHJ010000006">
    <property type="protein sequence ID" value="KAI5397546.1"/>
    <property type="molecule type" value="Genomic_DNA"/>
</dbReference>
<sequence>MAWQKEKVDYLLVLEENRKQGCFDGFKGKQVKMMLGNDESLRKMSSMMLGSSHDSNCHLRCLEKTGSEDEVPGPKLGSYIHQKLKYGLEGQIVTVYGEEDIFVSHLSTFKYVEMDGEMHEMLCQGFEAINISEGKFVEPIIKEDKFELGYTPGSQKNEAGTFSNGGLVSPHTVNAADEDKADSDCDLDSRILRCVPGEKLDNWSSRKVIRFTLLKE</sequence>